<reference evidence="2 3" key="3">
    <citation type="submission" date="2019-12" db="UniProtKB">
        <authorList>
            <consortium name="WormBaseParasite"/>
        </authorList>
    </citation>
    <scope>IDENTIFICATION</scope>
</reference>
<dbReference type="Proteomes" id="UP000046395">
    <property type="component" value="Unassembled WGS sequence"/>
</dbReference>
<dbReference type="AlphaFoldDB" id="A0A5S6QRU4"/>
<reference evidence="1" key="1">
    <citation type="submission" date="2013-11" db="EMBL/GenBank/DDBJ databases">
        <authorList>
            <person name="Aslett M."/>
        </authorList>
    </citation>
    <scope>NUCLEOTIDE SEQUENCE [LARGE SCALE GENOMIC DNA]</scope>
    <source>
        <strain evidence="1">Edinburgh</strain>
    </source>
</reference>
<proteinExistence type="predicted"/>
<keyword evidence="1" id="KW-1185">Reference proteome</keyword>
<dbReference type="WBParaSite" id="TMUE_0000000125.1">
    <property type="protein sequence ID" value="TMUE_0000000125.1"/>
    <property type="gene ID" value="WBGene00296073"/>
</dbReference>
<organism evidence="1 3">
    <name type="scientific">Trichuris muris</name>
    <name type="common">Mouse whipworm</name>
    <dbReference type="NCBI Taxonomy" id="70415"/>
    <lineage>
        <taxon>Eukaryota</taxon>
        <taxon>Metazoa</taxon>
        <taxon>Ecdysozoa</taxon>
        <taxon>Nematoda</taxon>
        <taxon>Enoplea</taxon>
        <taxon>Dorylaimia</taxon>
        <taxon>Trichinellida</taxon>
        <taxon>Trichuridae</taxon>
        <taxon>Trichuris</taxon>
    </lineage>
</organism>
<reference evidence="1" key="2">
    <citation type="submission" date="2014-03" db="EMBL/GenBank/DDBJ databases">
        <title>The whipworm genome and dual-species transcriptomics of an intimate host-pathogen interaction.</title>
        <authorList>
            <person name="Foth B.J."/>
            <person name="Tsai I.J."/>
            <person name="Reid A.J."/>
            <person name="Bancroft A.J."/>
            <person name="Nichol S."/>
            <person name="Tracey A."/>
            <person name="Holroyd N."/>
            <person name="Cotton J.A."/>
            <person name="Stanley E.J."/>
            <person name="Zarowiecki M."/>
            <person name="Liu J.Z."/>
            <person name="Huckvale T."/>
            <person name="Cooper P.J."/>
            <person name="Grencis R.K."/>
            <person name="Berriman M."/>
        </authorList>
    </citation>
    <scope>NUCLEOTIDE SEQUENCE [LARGE SCALE GENOMIC DNA]</scope>
    <source>
        <strain evidence="1">Edinburgh</strain>
    </source>
</reference>
<dbReference type="WBParaSite" id="TMUE_2000010076.1">
    <property type="protein sequence ID" value="TMUE_2000010076.1"/>
    <property type="gene ID" value="WBGene00300834"/>
</dbReference>
<evidence type="ECO:0000313" key="1">
    <source>
        <dbReference type="Proteomes" id="UP000046395"/>
    </source>
</evidence>
<protein>
    <submittedName>
        <fullName evidence="2 3">BZIP domain-containing protein</fullName>
    </submittedName>
</protein>
<dbReference type="STRING" id="70415.A0A5S6QRU4"/>
<accession>A0A5S6QRU4</accession>
<sequence length="170" mass="20159">MISLEKFRFIYTIFNSSDSSVSLRARIRLAFGRCTRNSLARVSWLEDRRRVVLHFSTNHTTCQCCTNVNEKPAKKAPCRRQSAKCRRAMEARYEQKFYMLRKVIYFLAYQNTAICDEIARLHQRIKTVTEERKYLLKRVICKEKSRTKQPNQVQSSNGHKHYVLDEISLC</sequence>
<name>A0A5S6QRU4_TRIMR</name>
<evidence type="ECO:0000313" key="2">
    <source>
        <dbReference type="WBParaSite" id="TMUE_0000000125.1"/>
    </source>
</evidence>
<evidence type="ECO:0000313" key="3">
    <source>
        <dbReference type="WBParaSite" id="TMUE_2000010076.1"/>
    </source>
</evidence>